<feature type="chain" id="PRO_5017666529" evidence="1">
    <location>
        <begin position="35"/>
        <end position="272"/>
    </location>
</feature>
<reference evidence="2 3" key="1">
    <citation type="journal article" date="2018" name="Nat. Biotechnol.">
        <title>A standardized bacterial taxonomy based on genome phylogeny substantially revises the tree of life.</title>
        <authorList>
            <person name="Parks D.H."/>
            <person name="Chuvochina M."/>
            <person name="Waite D.W."/>
            <person name="Rinke C."/>
            <person name="Skarshewski A."/>
            <person name="Chaumeil P.A."/>
            <person name="Hugenholtz P."/>
        </authorList>
    </citation>
    <scope>NUCLEOTIDE SEQUENCE [LARGE SCALE GENOMIC DNA]</scope>
    <source>
        <strain evidence="2">UBA8844</strain>
    </source>
</reference>
<name>A0A3D4VDE7_9BACT</name>
<evidence type="ECO:0000313" key="3">
    <source>
        <dbReference type="Proteomes" id="UP000264071"/>
    </source>
</evidence>
<sequence>MVTARHSTHASRTHARCLLLTLALLASSPGGMDAQSGATTDSLPGRLPFGLGEVLDYQVHVSLGGNIGRGQMRVEGPVMEQGVPLWRLVSEMQARRAFVRASDRSSSWVDAERLATRRFEKVERSPLGSGTERVEIDAVAGVWRGADGRESPLASPQPLDELSFLYFLRTLPLDAEGTFNLTRHYDEARNPTLVSVGAEETVQTPSGTFTTRMVVMHVRDPKHYKGIGLIKVNVDLSPCRLPVRIVSRMPIVGTTTLTLISRVGTCAGSANP</sequence>
<dbReference type="EMBL" id="DPIY01000011">
    <property type="protein sequence ID" value="HCT58752.1"/>
    <property type="molecule type" value="Genomic_DNA"/>
</dbReference>
<proteinExistence type="predicted"/>
<evidence type="ECO:0000256" key="1">
    <source>
        <dbReference type="SAM" id="SignalP"/>
    </source>
</evidence>
<dbReference type="Proteomes" id="UP000264071">
    <property type="component" value="Unassembled WGS sequence"/>
</dbReference>
<organism evidence="2 3">
    <name type="scientific">Gemmatimonas aurantiaca</name>
    <dbReference type="NCBI Taxonomy" id="173480"/>
    <lineage>
        <taxon>Bacteria</taxon>
        <taxon>Pseudomonadati</taxon>
        <taxon>Gemmatimonadota</taxon>
        <taxon>Gemmatimonadia</taxon>
        <taxon>Gemmatimonadales</taxon>
        <taxon>Gemmatimonadaceae</taxon>
        <taxon>Gemmatimonas</taxon>
    </lineage>
</organism>
<feature type="signal peptide" evidence="1">
    <location>
        <begin position="1"/>
        <end position="34"/>
    </location>
</feature>
<keyword evidence="1" id="KW-0732">Signal</keyword>
<dbReference type="InterPro" id="IPR021457">
    <property type="entry name" value="DUF3108"/>
</dbReference>
<evidence type="ECO:0000313" key="2">
    <source>
        <dbReference type="EMBL" id="HCT58752.1"/>
    </source>
</evidence>
<protein>
    <submittedName>
        <fullName evidence="2">DUF3108 domain-containing protein</fullName>
    </submittedName>
</protein>
<dbReference type="Pfam" id="PF11306">
    <property type="entry name" value="DUF3108"/>
    <property type="match status" value="1"/>
</dbReference>
<accession>A0A3D4VDE7</accession>
<comment type="caution">
    <text evidence="2">The sequence shown here is derived from an EMBL/GenBank/DDBJ whole genome shotgun (WGS) entry which is preliminary data.</text>
</comment>
<dbReference type="AlphaFoldDB" id="A0A3D4VDE7"/>
<gene>
    <name evidence="2" type="ORF">DGD08_16220</name>
</gene>